<feature type="domain" description="DNA topoisomerase I catalytic core eukaryotic-type" evidence="7">
    <location>
        <begin position="81"/>
        <end position="287"/>
    </location>
</feature>
<dbReference type="AlphaFoldDB" id="A0A1H0ND03"/>
<dbReference type="InterPro" id="IPR049331">
    <property type="entry name" value="Top1B_N_bact"/>
</dbReference>
<dbReference type="Gene3D" id="3.90.15.10">
    <property type="entry name" value="Topoisomerase I, Chain A, domain 3"/>
    <property type="match status" value="1"/>
</dbReference>
<protein>
    <recommendedName>
        <fullName evidence="3">DNA topoisomerase</fullName>
        <ecNumber evidence="3">5.6.2.1</ecNumber>
    </recommendedName>
</protein>
<evidence type="ECO:0000256" key="6">
    <source>
        <dbReference type="ARBA" id="ARBA00023235"/>
    </source>
</evidence>
<dbReference type="SUPFAM" id="SSF56349">
    <property type="entry name" value="DNA breaking-rejoining enzymes"/>
    <property type="match status" value="1"/>
</dbReference>
<keyword evidence="6 9" id="KW-0413">Isomerase</keyword>
<comment type="similarity">
    <text evidence="2">Belongs to the type IB topoisomerase family.</text>
</comment>
<dbReference type="Pfam" id="PF21338">
    <property type="entry name" value="Top1B_N_bact"/>
    <property type="match status" value="1"/>
</dbReference>
<dbReference type="GO" id="GO:0003917">
    <property type="term" value="F:DNA topoisomerase type I (single strand cut, ATP-independent) activity"/>
    <property type="evidence" value="ECO:0007669"/>
    <property type="project" value="UniProtKB-EC"/>
</dbReference>
<evidence type="ECO:0000256" key="1">
    <source>
        <dbReference type="ARBA" id="ARBA00000213"/>
    </source>
</evidence>
<comment type="catalytic activity">
    <reaction evidence="1">
        <text>ATP-independent breakage of single-stranded DNA, followed by passage and rejoining.</text>
        <dbReference type="EC" id="5.6.2.1"/>
    </reaction>
</comment>
<dbReference type="EMBL" id="FNJB01000005">
    <property type="protein sequence ID" value="SDO90275.1"/>
    <property type="molecule type" value="Genomic_DNA"/>
</dbReference>
<reference evidence="10" key="1">
    <citation type="submission" date="2016-10" db="EMBL/GenBank/DDBJ databases">
        <authorList>
            <person name="Varghese N."/>
            <person name="Submissions S."/>
        </authorList>
    </citation>
    <scope>NUCLEOTIDE SEQUENCE [LARGE SCALE GENOMIC DNA]</scope>
    <source>
        <strain evidence="10">IBRC-M 10655</strain>
    </source>
</reference>
<dbReference type="PRINTS" id="PR00416">
    <property type="entry name" value="EUTPISMRASEI"/>
</dbReference>
<dbReference type="Proteomes" id="UP000199651">
    <property type="component" value="Unassembled WGS sequence"/>
</dbReference>
<feature type="domain" description="DNA topoisomerase IB N-terminal" evidence="8">
    <location>
        <begin position="21"/>
        <end position="69"/>
    </location>
</feature>
<evidence type="ECO:0000313" key="9">
    <source>
        <dbReference type="EMBL" id="SDO90275.1"/>
    </source>
</evidence>
<proteinExistence type="inferred from homology"/>
<evidence type="ECO:0000256" key="5">
    <source>
        <dbReference type="ARBA" id="ARBA00023125"/>
    </source>
</evidence>
<dbReference type="OrthoDB" id="9778962at2"/>
<evidence type="ECO:0000256" key="3">
    <source>
        <dbReference type="ARBA" id="ARBA00012891"/>
    </source>
</evidence>
<dbReference type="InterPro" id="IPR013500">
    <property type="entry name" value="TopoI_cat_euk"/>
</dbReference>
<dbReference type="GO" id="GO:0006265">
    <property type="term" value="P:DNA topological change"/>
    <property type="evidence" value="ECO:0007669"/>
    <property type="project" value="InterPro"/>
</dbReference>
<sequence>MRLRRSDPDGPGARRVRHGRGFRYVDHTGAPVTDPEYLDRIRALVIPPAWREVWICPHPNGHLQAVGLDDAGRKQYLYHEQWRRDRDDEKHERVLRLAARLPRIRKQVHADLVTSGLGRDRVLAGALRILDRGVFRTGGEEYAEENDSHGVATLLREHVEVRRGEVRFCFPAKSGVERVAVIRDPDLGKLVTALRRGRADDDRLFAYRNGGERHEVRAAEVNDRFRELAGDGFTVKDMRTWTATVLAAAEFAAQDPPKSKTATKRTEAQVMRAVSEQLGNTPAVARRSYVDPRVPELFQEGRTIEATLRKLASQDLENPEVRERLEHAVLRLLRSA</sequence>
<keyword evidence="5" id="KW-0238">DNA-binding</keyword>
<dbReference type="EC" id="5.6.2.1" evidence="3"/>
<name>A0A1H0ND03_9PSEU</name>
<dbReference type="PROSITE" id="PS52038">
    <property type="entry name" value="TOPO_IB_2"/>
    <property type="match status" value="1"/>
</dbReference>
<organism evidence="9 10">
    <name type="scientific">Actinokineospora alba</name>
    <dbReference type="NCBI Taxonomy" id="504798"/>
    <lineage>
        <taxon>Bacteria</taxon>
        <taxon>Bacillati</taxon>
        <taxon>Actinomycetota</taxon>
        <taxon>Actinomycetes</taxon>
        <taxon>Pseudonocardiales</taxon>
        <taxon>Pseudonocardiaceae</taxon>
        <taxon>Actinokineospora</taxon>
    </lineage>
</organism>
<evidence type="ECO:0000256" key="4">
    <source>
        <dbReference type="ARBA" id="ARBA00023029"/>
    </source>
</evidence>
<keyword evidence="10" id="KW-1185">Reference proteome</keyword>
<dbReference type="InterPro" id="IPR011010">
    <property type="entry name" value="DNA_brk_join_enz"/>
</dbReference>
<keyword evidence="4" id="KW-0799">Topoisomerase</keyword>
<dbReference type="InterPro" id="IPR014711">
    <property type="entry name" value="TopoI_cat_a-hlx-sub_euk"/>
</dbReference>
<dbReference type="SUPFAM" id="SSF55869">
    <property type="entry name" value="DNA topoisomerase I domain"/>
    <property type="match status" value="1"/>
</dbReference>
<dbReference type="RefSeq" id="WP_091375076.1">
    <property type="nucleotide sequence ID" value="NZ_FNDV01000002.1"/>
</dbReference>
<dbReference type="GO" id="GO:0003677">
    <property type="term" value="F:DNA binding"/>
    <property type="evidence" value="ECO:0007669"/>
    <property type="project" value="UniProtKB-KW"/>
</dbReference>
<evidence type="ECO:0000313" key="10">
    <source>
        <dbReference type="Proteomes" id="UP000199651"/>
    </source>
</evidence>
<dbReference type="InterPro" id="IPR001631">
    <property type="entry name" value="TopoI"/>
</dbReference>
<evidence type="ECO:0000256" key="2">
    <source>
        <dbReference type="ARBA" id="ARBA00006645"/>
    </source>
</evidence>
<gene>
    <name evidence="9" type="ORF">SAMN05192558_105297</name>
</gene>
<dbReference type="Gene3D" id="3.30.66.10">
    <property type="entry name" value="DNA topoisomerase I domain"/>
    <property type="match status" value="1"/>
</dbReference>
<dbReference type="InterPro" id="IPR035447">
    <property type="entry name" value="DNA_topo_I_N_sf"/>
</dbReference>
<dbReference type="Pfam" id="PF01028">
    <property type="entry name" value="Topoisom_I"/>
    <property type="match status" value="1"/>
</dbReference>
<dbReference type="STRING" id="504798.SAMN05421871_102347"/>
<evidence type="ECO:0000259" key="7">
    <source>
        <dbReference type="Pfam" id="PF01028"/>
    </source>
</evidence>
<dbReference type="Gene3D" id="1.10.132.120">
    <property type="match status" value="1"/>
</dbReference>
<accession>A0A1H0ND03</accession>
<evidence type="ECO:0000259" key="8">
    <source>
        <dbReference type="Pfam" id="PF21338"/>
    </source>
</evidence>